<dbReference type="Proteomes" id="UP000265520">
    <property type="component" value="Unassembled WGS sequence"/>
</dbReference>
<evidence type="ECO:0000313" key="2">
    <source>
        <dbReference type="EMBL" id="MCI34731.1"/>
    </source>
</evidence>
<name>A0A392RDU3_9FABA</name>
<dbReference type="EMBL" id="LXQA010216533">
    <property type="protein sequence ID" value="MCI34731.1"/>
    <property type="molecule type" value="Genomic_DNA"/>
</dbReference>
<accession>A0A392RDU3</accession>
<dbReference type="AlphaFoldDB" id="A0A392RDU3"/>
<proteinExistence type="inferred from homology"/>
<comment type="caution">
    <text evidence="2">The sequence shown here is derived from an EMBL/GenBank/DDBJ whole genome shotgun (WGS) entry which is preliminary data.</text>
</comment>
<dbReference type="PANTHER" id="PTHR22603">
    <property type="entry name" value="CHOLINE/ETHANOALAMINE KINASE"/>
    <property type="match status" value="1"/>
</dbReference>
<dbReference type="SUPFAM" id="SSF56112">
    <property type="entry name" value="Protein kinase-like (PK-like)"/>
    <property type="match status" value="1"/>
</dbReference>
<keyword evidence="2" id="KW-0808">Transferase</keyword>
<sequence length="51" mass="6012">MMDEETRSITIIDYEYASYNPIAYDLANHFCEMAADYHSDTPHVLDYSKYP</sequence>
<feature type="non-terminal residue" evidence="2">
    <location>
        <position position="51"/>
    </location>
</feature>
<dbReference type="GO" id="GO:0004103">
    <property type="term" value="F:choline kinase activity"/>
    <property type="evidence" value="ECO:0007669"/>
    <property type="project" value="TreeGrafter"/>
</dbReference>
<organism evidence="2 3">
    <name type="scientific">Trifolium medium</name>
    <dbReference type="NCBI Taxonomy" id="97028"/>
    <lineage>
        <taxon>Eukaryota</taxon>
        <taxon>Viridiplantae</taxon>
        <taxon>Streptophyta</taxon>
        <taxon>Embryophyta</taxon>
        <taxon>Tracheophyta</taxon>
        <taxon>Spermatophyta</taxon>
        <taxon>Magnoliopsida</taxon>
        <taxon>eudicotyledons</taxon>
        <taxon>Gunneridae</taxon>
        <taxon>Pentapetalae</taxon>
        <taxon>rosids</taxon>
        <taxon>fabids</taxon>
        <taxon>Fabales</taxon>
        <taxon>Fabaceae</taxon>
        <taxon>Papilionoideae</taxon>
        <taxon>50 kb inversion clade</taxon>
        <taxon>NPAAA clade</taxon>
        <taxon>Hologalegina</taxon>
        <taxon>IRL clade</taxon>
        <taxon>Trifolieae</taxon>
        <taxon>Trifolium</taxon>
    </lineage>
</organism>
<dbReference type="GO" id="GO:0005737">
    <property type="term" value="C:cytoplasm"/>
    <property type="evidence" value="ECO:0007669"/>
    <property type="project" value="TreeGrafter"/>
</dbReference>
<dbReference type="GO" id="GO:0006646">
    <property type="term" value="P:phosphatidylethanolamine biosynthetic process"/>
    <property type="evidence" value="ECO:0007669"/>
    <property type="project" value="TreeGrafter"/>
</dbReference>
<comment type="similarity">
    <text evidence="1">Belongs to the choline/ethanolamine kinase family.</text>
</comment>
<keyword evidence="2" id="KW-0418">Kinase</keyword>
<protein>
    <submittedName>
        <fullName evidence="2">Kinase superfamily protein</fullName>
    </submittedName>
</protein>
<dbReference type="Gene3D" id="3.90.1200.10">
    <property type="match status" value="1"/>
</dbReference>
<reference evidence="2 3" key="1">
    <citation type="journal article" date="2018" name="Front. Plant Sci.">
        <title>Red Clover (Trifolium pratense) and Zigzag Clover (T. medium) - A Picture of Genomic Similarities and Differences.</title>
        <authorList>
            <person name="Dluhosova J."/>
            <person name="Istvanek J."/>
            <person name="Nedelnik J."/>
            <person name="Repkova J."/>
        </authorList>
    </citation>
    <scope>NUCLEOTIDE SEQUENCE [LARGE SCALE GENOMIC DNA]</scope>
    <source>
        <strain evidence="3">cv. 10/8</strain>
        <tissue evidence="2">Leaf</tissue>
    </source>
</reference>
<dbReference type="Pfam" id="PF01633">
    <property type="entry name" value="Choline_kinase"/>
    <property type="match status" value="1"/>
</dbReference>
<dbReference type="GO" id="GO:0004305">
    <property type="term" value="F:ethanolamine kinase activity"/>
    <property type="evidence" value="ECO:0007669"/>
    <property type="project" value="TreeGrafter"/>
</dbReference>
<evidence type="ECO:0000256" key="1">
    <source>
        <dbReference type="ARBA" id="ARBA00038211"/>
    </source>
</evidence>
<keyword evidence="3" id="KW-1185">Reference proteome</keyword>
<dbReference type="PANTHER" id="PTHR22603:SF93">
    <property type="entry name" value="RE24176P"/>
    <property type="match status" value="1"/>
</dbReference>
<evidence type="ECO:0000313" key="3">
    <source>
        <dbReference type="Proteomes" id="UP000265520"/>
    </source>
</evidence>
<dbReference type="InterPro" id="IPR011009">
    <property type="entry name" value="Kinase-like_dom_sf"/>
</dbReference>